<organism evidence="1 2">
    <name type="scientific">Biomphalaria pfeifferi</name>
    <name type="common">Bloodfluke planorb</name>
    <name type="synonym">Freshwater snail</name>
    <dbReference type="NCBI Taxonomy" id="112525"/>
    <lineage>
        <taxon>Eukaryota</taxon>
        <taxon>Metazoa</taxon>
        <taxon>Spiralia</taxon>
        <taxon>Lophotrochozoa</taxon>
        <taxon>Mollusca</taxon>
        <taxon>Gastropoda</taxon>
        <taxon>Heterobranchia</taxon>
        <taxon>Euthyneura</taxon>
        <taxon>Panpulmonata</taxon>
        <taxon>Hygrophila</taxon>
        <taxon>Lymnaeoidea</taxon>
        <taxon>Planorbidae</taxon>
        <taxon>Biomphalaria</taxon>
    </lineage>
</organism>
<name>A0AAD8BNV3_BIOPF</name>
<dbReference type="AlphaFoldDB" id="A0AAD8BNV3"/>
<evidence type="ECO:0000313" key="1">
    <source>
        <dbReference type="EMBL" id="KAK0057472.1"/>
    </source>
</evidence>
<keyword evidence="2" id="KW-1185">Reference proteome</keyword>
<sequence>MFQIIDHRSAVRGMTVKGCRGRGAMLRGGHGKNKRIYQSIPLPHPNRTSMKIVDLFDKRVSRLNRRLLVNGKEGGNDPEAPTTRLLSFPNKNGEYVTVRCAGVSASGFLVACFQFVI</sequence>
<gene>
    <name evidence="1" type="ORF">Bpfe_012990</name>
</gene>
<reference evidence="1" key="2">
    <citation type="submission" date="2023-04" db="EMBL/GenBank/DDBJ databases">
        <authorList>
            <person name="Bu L."/>
            <person name="Lu L."/>
            <person name="Laidemitt M.R."/>
            <person name="Zhang S.M."/>
            <person name="Mutuku M."/>
            <person name="Mkoji G."/>
            <person name="Steinauer M."/>
            <person name="Loker E.S."/>
        </authorList>
    </citation>
    <scope>NUCLEOTIDE SEQUENCE</scope>
    <source>
        <strain evidence="1">KasaAsao</strain>
        <tissue evidence="1">Whole Snail</tissue>
    </source>
</reference>
<protein>
    <submittedName>
        <fullName evidence="1">Uncharacterized protein</fullName>
    </submittedName>
</protein>
<accession>A0AAD8BNV3</accession>
<comment type="caution">
    <text evidence="1">The sequence shown here is derived from an EMBL/GenBank/DDBJ whole genome shotgun (WGS) entry which is preliminary data.</text>
</comment>
<dbReference type="Proteomes" id="UP001233172">
    <property type="component" value="Unassembled WGS sequence"/>
</dbReference>
<proteinExistence type="predicted"/>
<dbReference type="EMBL" id="JASAOG010000054">
    <property type="protein sequence ID" value="KAK0057472.1"/>
    <property type="molecule type" value="Genomic_DNA"/>
</dbReference>
<reference evidence="1" key="1">
    <citation type="journal article" date="2023" name="PLoS Negl. Trop. Dis.">
        <title>A genome sequence for Biomphalaria pfeifferi, the major vector snail for the human-infecting parasite Schistosoma mansoni.</title>
        <authorList>
            <person name="Bu L."/>
            <person name="Lu L."/>
            <person name="Laidemitt M.R."/>
            <person name="Zhang S.M."/>
            <person name="Mutuku M."/>
            <person name="Mkoji G."/>
            <person name="Steinauer M."/>
            <person name="Loker E.S."/>
        </authorList>
    </citation>
    <scope>NUCLEOTIDE SEQUENCE</scope>
    <source>
        <strain evidence="1">KasaAsao</strain>
    </source>
</reference>
<evidence type="ECO:0000313" key="2">
    <source>
        <dbReference type="Proteomes" id="UP001233172"/>
    </source>
</evidence>